<dbReference type="GO" id="GO:0016853">
    <property type="term" value="F:isomerase activity"/>
    <property type="evidence" value="ECO:0007669"/>
    <property type="project" value="UniProtKB-KW"/>
</dbReference>
<feature type="region of interest" description="Disordered" evidence="1">
    <location>
        <begin position="17"/>
        <end position="161"/>
    </location>
</feature>
<dbReference type="EMBL" id="CADCVK010000125">
    <property type="protein sequence ID" value="CAA9470635.1"/>
    <property type="molecule type" value="Genomic_DNA"/>
</dbReference>
<feature type="non-terminal residue" evidence="2">
    <location>
        <position position="211"/>
    </location>
</feature>
<gene>
    <name evidence="2" type="ORF">AVDCRST_MAG12-742</name>
</gene>
<accession>A0A6J4RD51</accession>
<name>A0A6J4RD51_9ACTN</name>
<organism evidence="2">
    <name type="scientific">uncultured Rubrobacteraceae bacterium</name>
    <dbReference type="NCBI Taxonomy" id="349277"/>
    <lineage>
        <taxon>Bacteria</taxon>
        <taxon>Bacillati</taxon>
        <taxon>Actinomycetota</taxon>
        <taxon>Rubrobacteria</taxon>
        <taxon>Rubrobacterales</taxon>
        <taxon>Rubrobacteraceae</taxon>
        <taxon>environmental samples</taxon>
    </lineage>
</organism>
<feature type="compositionally biased region" description="Basic residues" evidence="1">
    <location>
        <begin position="78"/>
        <end position="87"/>
    </location>
</feature>
<feature type="compositionally biased region" description="Basic residues" evidence="1">
    <location>
        <begin position="137"/>
        <end position="161"/>
    </location>
</feature>
<feature type="non-terminal residue" evidence="2">
    <location>
        <position position="1"/>
    </location>
</feature>
<sequence length="211" mass="24201">EDRRVRRRGLPVVLRWGEEARKRPARPPRPRGGATLAPVPAQAGDARRWRAVAPFRAGEVRGRGGHEAGLHPRDGGRQARRRPLRLRPGRERPQHRGRAPPDPARRRAWPGVAHGRSPLPGLLRRGPRPEQPGRPRRDGRRRRPRRGRGPRLSRRRLRHAGRLGEPAHRIGARHRRRPLLRNRRPLRRLRRPARGGLAPHARRHRGGAGFV</sequence>
<dbReference type="AlphaFoldDB" id="A0A6J4RD51"/>
<reference evidence="2" key="1">
    <citation type="submission" date="2020-02" db="EMBL/GenBank/DDBJ databases">
        <authorList>
            <person name="Meier V. D."/>
        </authorList>
    </citation>
    <scope>NUCLEOTIDE SEQUENCE</scope>
    <source>
        <strain evidence="2">AVDCRST_MAG12</strain>
    </source>
</reference>
<feature type="compositionally biased region" description="Basic and acidic residues" evidence="1">
    <location>
        <begin position="58"/>
        <end position="77"/>
    </location>
</feature>
<proteinExistence type="predicted"/>
<protein>
    <submittedName>
        <fullName evidence="2">2-hydroxychromene-2-carboxylate isomerase/DsbA-like thioredoxin domain</fullName>
    </submittedName>
</protein>
<evidence type="ECO:0000256" key="1">
    <source>
        <dbReference type="SAM" id="MobiDB-lite"/>
    </source>
</evidence>
<feature type="compositionally biased region" description="Low complexity" evidence="1">
    <location>
        <begin position="115"/>
        <end position="124"/>
    </location>
</feature>
<evidence type="ECO:0000313" key="2">
    <source>
        <dbReference type="EMBL" id="CAA9470635.1"/>
    </source>
</evidence>
<feature type="compositionally biased region" description="Basic and acidic residues" evidence="1">
    <location>
        <begin position="127"/>
        <end position="136"/>
    </location>
</feature>
<keyword evidence="2" id="KW-0413">Isomerase</keyword>